<feature type="binding site" evidence="9">
    <location>
        <begin position="53"/>
        <end position="55"/>
    </location>
    <ligand>
        <name>substrate</name>
    </ligand>
</feature>
<evidence type="ECO:0000256" key="6">
    <source>
        <dbReference type="ARBA" id="ARBA00022833"/>
    </source>
</evidence>
<dbReference type="EMBL" id="CP006585">
    <property type="protein sequence ID" value="AGW12313.1"/>
    <property type="molecule type" value="Genomic_DNA"/>
</dbReference>
<keyword evidence="4 9" id="KW-0963">Cytoplasm</keyword>
<evidence type="ECO:0000256" key="4">
    <source>
        <dbReference type="ARBA" id="ARBA00022490"/>
    </source>
</evidence>
<evidence type="ECO:0000256" key="3">
    <source>
        <dbReference type="ARBA" id="ARBA00009894"/>
    </source>
</evidence>
<dbReference type="KEGG" id="dgg:DGI_0394"/>
<comment type="cofactor">
    <cofactor evidence="9">
        <name>Zn(2+)</name>
        <dbReference type="ChEBI" id="CHEBI:29105"/>
    </cofactor>
    <text evidence="9">Binds 1 zinc ion per subunit.</text>
</comment>
<name>T2G7P3_MEGG1</name>
<keyword evidence="8 9" id="KW-0119">Carbohydrate metabolism</keyword>
<evidence type="ECO:0000256" key="8">
    <source>
        <dbReference type="ARBA" id="ARBA00023277"/>
    </source>
</evidence>
<feature type="binding site" evidence="9">
    <location>
        <position position="181"/>
    </location>
    <ligand>
        <name>Zn(2+)</name>
        <dbReference type="ChEBI" id="CHEBI:29105"/>
    </ligand>
</feature>
<feature type="domain" description="SIS" evidence="10">
    <location>
        <begin position="38"/>
        <end position="200"/>
    </location>
</feature>
<evidence type="ECO:0000256" key="2">
    <source>
        <dbReference type="ARBA" id="ARBA00004496"/>
    </source>
</evidence>
<dbReference type="Proteomes" id="UP000016587">
    <property type="component" value="Chromosome"/>
</dbReference>
<dbReference type="Gene3D" id="3.40.50.10490">
    <property type="entry name" value="Glucose-6-phosphate isomerase like protein, domain 1"/>
    <property type="match status" value="1"/>
</dbReference>
<dbReference type="InterPro" id="IPR035461">
    <property type="entry name" value="GmhA/DiaA"/>
</dbReference>
<comment type="pathway">
    <text evidence="9">Carbohydrate biosynthesis; D-glycero-D-manno-heptose 7-phosphate biosynthesis; D-glycero-alpha-D-manno-heptose 7-phosphate and D-glycero-beta-D-manno-heptose 7-phosphate from sedoheptulose 7-phosphate: step 1/1.</text>
</comment>
<dbReference type="InterPro" id="IPR046348">
    <property type="entry name" value="SIS_dom_sf"/>
</dbReference>
<dbReference type="GO" id="GO:0097367">
    <property type="term" value="F:carbohydrate derivative binding"/>
    <property type="evidence" value="ECO:0007669"/>
    <property type="project" value="InterPro"/>
</dbReference>
<feature type="binding site" evidence="9">
    <location>
        <position position="173"/>
    </location>
    <ligand>
        <name>substrate</name>
    </ligand>
</feature>
<feature type="binding site" evidence="9">
    <location>
        <position position="173"/>
    </location>
    <ligand>
        <name>Zn(2+)</name>
        <dbReference type="ChEBI" id="CHEBI:29105"/>
    </ligand>
</feature>
<proteinExistence type="inferred from homology"/>
<dbReference type="HAMAP" id="MF_00067">
    <property type="entry name" value="GmhA"/>
    <property type="match status" value="1"/>
</dbReference>
<dbReference type="GO" id="GO:2001061">
    <property type="term" value="P:D-glycero-D-manno-heptose 7-phosphate biosynthetic process"/>
    <property type="evidence" value="ECO:0007669"/>
    <property type="project" value="UniProtKB-UniPathway"/>
</dbReference>
<feature type="binding site" evidence="9">
    <location>
        <begin position="95"/>
        <end position="96"/>
    </location>
    <ligand>
        <name>substrate</name>
    </ligand>
</feature>
<dbReference type="HOGENOM" id="CLU_080999_3_0_7"/>
<sequence length="209" mass="22315">MSEKALSLVLTHGQDGAMLRADFFHGHAQLVVDISRHIALRLAEGGKILLCGNGGSAADAQHLAAEWVNRYQMERPPLPALALTTDTSILTAIGNDYGYELVFKKQVQALAGAGDVLLAFSTSGNSANVIHALKAARDKRCLTVGFSGESGGEMAPLCDYLVAVPSNITALIQEVHIAVGHCLCRLVDYFLFEAVLELEPYLSSNAPRP</sequence>
<feature type="binding site" evidence="9">
    <location>
        <begin position="121"/>
        <end position="123"/>
    </location>
    <ligand>
        <name>substrate</name>
    </ligand>
</feature>
<dbReference type="eggNOG" id="COG0279">
    <property type="taxonomic scope" value="Bacteria"/>
</dbReference>
<reference evidence="11 12" key="1">
    <citation type="journal article" date="2013" name="J. Bacteriol.">
        <title>Roles of HynAB and Ech, the only two hydrogenases found in the model sulfate reducer Desulfovibrio gigas.</title>
        <authorList>
            <person name="Morais-Silva F.O."/>
            <person name="Santos C.I."/>
            <person name="Rodrigues R."/>
            <person name="Pereira I.A."/>
            <person name="Rodrigues-Pousada C."/>
        </authorList>
    </citation>
    <scope>NUCLEOTIDE SEQUENCE [LARGE SCALE GENOMIC DNA]</scope>
    <source>
        <strain evidence="12">ATCC 19364 / DSM 1382 / NCIMB 9332 / VKM B-1759</strain>
    </source>
</reference>
<dbReference type="Pfam" id="PF13580">
    <property type="entry name" value="SIS_2"/>
    <property type="match status" value="1"/>
</dbReference>
<dbReference type="UniPathway" id="UPA00041">
    <property type="reaction ID" value="UER00436"/>
</dbReference>
<dbReference type="CDD" id="cd05006">
    <property type="entry name" value="SIS_GmhA"/>
    <property type="match status" value="1"/>
</dbReference>
<dbReference type="RefSeq" id="WP_021758937.1">
    <property type="nucleotide sequence ID" value="NC_022444.1"/>
</dbReference>
<reference evidence="12" key="2">
    <citation type="submission" date="2013-07" db="EMBL/GenBank/DDBJ databases">
        <authorList>
            <person name="Morais-Silva F.O."/>
            <person name="Rezende A.M."/>
            <person name="Pimentel C."/>
            <person name="Resende D.M."/>
            <person name="Santos C.I."/>
            <person name="Clemente C."/>
            <person name="de Oliveira L.M."/>
            <person name="da Silva S.M."/>
            <person name="Costa D.A."/>
            <person name="Varela-Raposo A."/>
            <person name="Horacio E.C.A."/>
            <person name="Matos M."/>
            <person name="Flores O."/>
            <person name="Ruiz J.C."/>
            <person name="Rodrigues-Pousada C."/>
        </authorList>
    </citation>
    <scope>NUCLEOTIDE SEQUENCE [LARGE SCALE GENOMIC DNA]</scope>
    <source>
        <strain evidence="12">ATCC 19364 / DSM 1382 / NCIMB 9332 / VKM B-1759</strain>
    </source>
</reference>
<feature type="binding site" evidence="9">
    <location>
        <position position="62"/>
    </location>
    <ligand>
        <name>Zn(2+)</name>
        <dbReference type="ChEBI" id="CHEBI:29105"/>
    </ligand>
</feature>
<comment type="subcellular location">
    <subcellularLocation>
        <location evidence="2 9">Cytoplasm</location>
    </subcellularLocation>
</comment>
<dbReference type="STRING" id="1121448.DGI_0394"/>
<dbReference type="PATRIC" id="fig|1121448.10.peg.394"/>
<dbReference type="InterPro" id="IPR050099">
    <property type="entry name" value="SIS_GmhA/DiaA_subfam"/>
</dbReference>
<keyword evidence="12" id="KW-1185">Reference proteome</keyword>
<evidence type="ECO:0000313" key="12">
    <source>
        <dbReference type="Proteomes" id="UP000016587"/>
    </source>
</evidence>
<feature type="binding site" evidence="9">
    <location>
        <position position="66"/>
    </location>
    <ligand>
        <name>Zn(2+)</name>
        <dbReference type="ChEBI" id="CHEBI:29105"/>
    </ligand>
</feature>
<comment type="similarity">
    <text evidence="3 9">Belongs to the SIS family. GmhA subfamily.</text>
</comment>
<gene>
    <name evidence="9" type="primary">gmhA</name>
    <name evidence="11" type="ORF">DGI_0394</name>
</gene>
<evidence type="ECO:0000313" key="11">
    <source>
        <dbReference type="EMBL" id="AGW12313.1"/>
    </source>
</evidence>
<dbReference type="PANTHER" id="PTHR30390:SF6">
    <property type="entry name" value="DNAA INITIATOR-ASSOCIATING PROTEIN DIAA"/>
    <property type="match status" value="1"/>
</dbReference>
<feature type="binding site" evidence="9">
    <location>
        <position position="126"/>
    </location>
    <ligand>
        <name>substrate</name>
    </ligand>
</feature>
<comment type="function">
    <text evidence="9">Catalyzes the isomerization of sedoheptulose 7-phosphate in D-glycero-D-manno-heptose 7-phosphate.</text>
</comment>
<evidence type="ECO:0000259" key="10">
    <source>
        <dbReference type="PROSITE" id="PS51464"/>
    </source>
</evidence>
<keyword evidence="5 9" id="KW-0479">Metal-binding</keyword>
<evidence type="ECO:0000256" key="5">
    <source>
        <dbReference type="ARBA" id="ARBA00022723"/>
    </source>
</evidence>
<dbReference type="GO" id="GO:0008270">
    <property type="term" value="F:zinc ion binding"/>
    <property type="evidence" value="ECO:0007669"/>
    <property type="project" value="UniProtKB-UniRule"/>
</dbReference>
<feature type="binding site" evidence="9">
    <location>
        <position position="66"/>
    </location>
    <ligand>
        <name>substrate</name>
    </ligand>
</feature>
<comment type="catalytic activity">
    <reaction evidence="1 9">
        <text>2 D-sedoheptulose 7-phosphate = D-glycero-alpha-D-manno-heptose 7-phosphate + D-glycero-beta-D-manno-heptose 7-phosphate</text>
        <dbReference type="Rhea" id="RHEA:27489"/>
        <dbReference type="ChEBI" id="CHEBI:57483"/>
        <dbReference type="ChEBI" id="CHEBI:60203"/>
        <dbReference type="ChEBI" id="CHEBI:60204"/>
        <dbReference type="EC" id="5.3.1.28"/>
    </reaction>
</comment>
<dbReference type="EC" id="5.3.1.28" evidence="9"/>
<keyword evidence="7 9" id="KW-0413">Isomerase</keyword>
<organism evidence="11 12">
    <name type="scientific">Megalodesulfovibrio gigas (strain ATCC 19364 / DSM 1382 / NCIMB 9332 / VKM B-1759)</name>
    <name type="common">Desulfovibrio gigas</name>
    <dbReference type="NCBI Taxonomy" id="1121448"/>
    <lineage>
        <taxon>Bacteria</taxon>
        <taxon>Pseudomonadati</taxon>
        <taxon>Thermodesulfobacteriota</taxon>
        <taxon>Desulfovibrionia</taxon>
        <taxon>Desulfovibrionales</taxon>
        <taxon>Desulfovibrionaceae</taxon>
        <taxon>Megalodesulfovibrio</taxon>
    </lineage>
</organism>
<dbReference type="InterPro" id="IPR001347">
    <property type="entry name" value="SIS_dom"/>
</dbReference>
<comment type="miscellaneous">
    <text evidence="9">The reaction produces a racemic mixture of D-glycero-alpha-D-manno-heptose 7-phosphate and D-glycero-beta-D-manno-heptose 7-phosphate.</text>
</comment>
<evidence type="ECO:0000256" key="1">
    <source>
        <dbReference type="ARBA" id="ARBA00000348"/>
    </source>
</evidence>
<dbReference type="OrthoDB" id="9810929at2"/>
<dbReference type="GO" id="GO:0008968">
    <property type="term" value="F:D-sedoheptulose 7-phosphate isomerase activity"/>
    <property type="evidence" value="ECO:0007669"/>
    <property type="project" value="UniProtKB-UniRule"/>
</dbReference>
<dbReference type="InterPro" id="IPR004515">
    <property type="entry name" value="Phosphoheptose_Isoase"/>
</dbReference>
<dbReference type="GO" id="GO:0005975">
    <property type="term" value="P:carbohydrate metabolic process"/>
    <property type="evidence" value="ECO:0007669"/>
    <property type="project" value="UniProtKB-UniRule"/>
</dbReference>
<accession>T2G7P3</accession>
<dbReference type="AlphaFoldDB" id="T2G7P3"/>
<protein>
    <recommendedName>
        <fullName evidence="9">Phosphoheptose isomerase</fullName>
        <ecNumber evidence="9">5.3.1.28</ecNumber>
    </recommendedName>
    <alternativeName>
        <fullName evidence="9">Sedoheptulose 7-phosphate isomerase</fullName>
    </alternativeName>
</protein>
<evidence type="ECO:0000256" key="9">
    <source>
        <dbReference type="HAMAP-Rule" id="MF_00067"/>
    </source>
</evidence>
<dbReference type="PROSITE" id="PS51464">
    <property type="entry name" value="SIS"/>
    <property type="match status" value="1"/>
</dbReference>
<keyword evidence="6 9" id="KW-0862">Zinc</keyword>
<dbReference type="PANTHER" id="PTHR30390">
    <property type="entry name" value="SEDOHEPTULOSE 7-PHOSPHATE ISOMERASE / DNAA INITIATOR-ASSOCIATING FACTOR FOR REPLICATION INITIATION"/>
    <property type="match status" value="1"/>
</dbReference>
<dbReference type="GO" id="GO:0005737">
    <property type="term" value="C:cytoplasm"/>
    <property type="evidence" value="ECO:0007669"/>
    <property type="project" value="UniProtKB-SubCell"/>
</dbReference>
<dbReference type="SUPFAM" id="SSF53697">
    <property type="entry name" value="SIS domain"/>
    <property type="match status" value="1"/>
</dbReference>
<evidence type="ECO:0000256" key="7">
    <source>
        <dbReference type="ARBA" id="ARBA00023235"/>
    </source>
</evidence>